<name>A0A5B7JQM0_PORTR</name>
<reference evidence="2 3" key="1">
    <citation type="submission" date="2019-05" db="EMBL/GenBank/DDBJ databases">
        <title>Another draft genome of Portunus trituberculatus and its Hox gene families provides insights of decapod evolution.</title>
        <authorList>
            <person name="Jeong J.-H."/>
            <person name="Song I."/>
            <person name="Kim S."/>
            <person name="Choi T."/>
            <person name="Kim D."/>
            <person name="Ryu S."/>
            <person name="Kim W."/>
        </authorList>
    </citation>
    <scope>NUCLEOTIDE SEQUENCE [LARGE SCALE GENOMIC DNA]</scope>
    <source>
        <tissue evidence="2">Muscle</tissue>
    </source>
</reference>
<evidence type="ECO:0000256" key="1">
    <source>
        <dbReference type="SAM" id="MobiDB-lite"/>
    </source>
</evidence>
<dbReference type="Proteomes" id="UP000324222">
    <property type="component" value="Unassembled WGS sequence"/>
</dbReference>
<dbReference type="EMBL" id="VSRR010107714">
    <property type="protein sequence ID" value="MPC96875.1"/>
    <property type="molecule type" value="Genomic_DNA"/>
</dbReference>
<evidence type="ECO:0000313" key="3">
    <source>
        <dbReference type="Proteomes" id="UP000324222"/>
    </source>
</evidence>
<dbReference type="AlphaFoldDB" id="A0A5B7JQM0"/>
<gene>
    <name evidence="2" type="ORF">E2C01_092155</name>
</gene>
<sequence>MHSAFHSRQSPASRTLHLSPALLPARLPALSPSRLAAKVVVGRAGRRWDASSVGRSKSPHAMTRQTTAPPYRAKAASPDVPGLDAAWLAGPRDTLPAARARGVQRVEGAVPGGTRDVAARND</sequence>
<comment type="caution">
    <text evidence="2">The sequence shown here is derived from an EMBL/GenBank/DDBJ whole genome shotgun (WGS) entry which is preliminary data.</text>
</comment>
<feature type="region of interest" description="Disordered" evidence="1">
    <location>
        <begin position="46"/>
        <end position="78"/>
    </location>
</feature>
<organism evidence="2 3">
    <name type="scientific">Portunus trituberculatus</name>
    <name type="common">Swimming crab</name>
    <name type="synonym">Neptunus trituberculatus</name>
    <dbReference type="NCBI Taxonomy" id="210409"/>
    <lineage>
        <taxon>Eukaryota</taxon>
        <taxon>Metazoa</taxon>
        <taxon>Ecdysozoa</taxon>
        <taxon>Arthropoda</taxon>
        <taxon>Crustacea</taxon>
        <taxon>Multicrustacea</taxon>
        <taxon>Malacostraca</taxon>
        <taxon>Eumalacostraca</taxon>
        <taxon>Eucarida</taxon>
        <taxon>Decapoda</taxon>
        <taxon>Pleocyemata</taxon>
        <taxon>Brachyura</taxon>
        <taxon>Eubrachyura</taxon>
        <taxon>Portunoidea</taxon>
        <taxon>Portunidae</taxon>
        <taxon>Portuninae</taxon>
        <taxon>Portunus</taxon>
    </lineage>
</organism>
<proteinExistence type="predicted"/>
<keyword evidence="3" id="KW-1185">Reference proteome</keyword>
<protein>
    <submittedName>
        <fullName evidence="2">Uncharacterized protein</fullName>
    </submittedName>
</protein>
<evidence type="ECO:0000313" key="2">
    <source>
        <dbReference type="EMBL" id="MPC96875.1"/>
    </source>
</evidence>
<accession>A0A5B7JQM0</accession>